<evidence type="ECO:0000256" key="3">
    <source>
        <dbReference type="ARBA" id="ARBA00022729"/>
    </source>
</evidence>
<dbReference type="SMART" id="SM00409">
    <property type="entry name" value="IG"/>
    <property type="match status" value="1"/>
</dbReference>
<dbReference type="EMBL" id="JAYMGO010000015">
    <property type="protein sequence ID" value="KAL1260497.1"/>
    <property type="molecule type" value="Genomic_DNA"/>
</dbReference>
<dbReference type="InterPro" id="IPR013783">
    <property type="entry name" value="Ig-like_fold"/>
</dbReference>
<feature type="domain" description="Ig-like" evidence="12">
    <location>
        <begin position="187"/>
        <end position="299"/>
    </location>
</feature>
<keyword evidence="2 10" id="KW-0812">Transmembrane</keyword>
<keyword evidence="6" id="KW-1015">Disulfide bond</keyword>
<dbReference type="PRINTS" id="PR00213">
    <property type="entry name" value="MYELINP0"/>
</dbReference>
<accession>A0ABR3M5U1</accession>
<dbReference type="InterPro" id="IPR036179">
    <property type="entry name" value="Ig-like_dom_sf"/>
</dbReference>
<evidence type="ECO:0000256" key="1">
    <source>
        <dbReference type="ARBA" id="ARBA00004479"/>
    </source>
</evidence>
<dbReference type="PROSITE" id="PS50835">
    <property type="entry name" value="IG_LIKE"/>
    <property type="match status" value="1"/>
</dbReference>
<evidence type="ECO:0000313" key="14">
    <source>
        <dbReference type="Proteomes" id="UP001558613"/>
    </source>
</evidence>
<evidence type="ECO:0000256" key="4">
    <source>
        <dbReference type="ARBA" id="ARBA00022989"/>
    </source>
</evidence>
<feature type="region of interest" description="Disordered" evidence="9">
    <location>
        <begin position="79"/>
        <end position="101"/>
    </location>
</feature>
<keyword evidence="7" id="KW-0325">Glycoprotein</keyword>
<feature type="chain" id="PRO_5045950894" description="Ig-like domain-containing protein" evidence="11">
    <location>
        <begin position="16"/>
        <end position="378"/>
    </location>
</feature>
<dbReference type="PANTHER" id="PTHR13869">
    <property type="entry name" value="MYELIN P0 RELATED"/>
    <property type="match status" value="1"/>
</dbReference>
<evidence type="ECO:0000256" key="2">
    <source>
        <dbReference type="ARBA" id="ARBA00022692"/>
    </source>
</evidence>
<gene>
    <name evidence="13" type="ORF">QQF64_008324</name>
</gene>
<keyword evidence="5 10" id="KW-0472">Membrane</keyword>
<sequence length="378" mass="41507">MWHLVFILTVYGTHGCVMISPDQKCGVGIPALTSRKSPGVNHLQTHPPWWLALASVSGLVLLIGTVFLGRKACRLTQRENNSKQNKEEVKTSADTEDNGIISQVGNSSMPDLVDVNSPPSSADSIYVTMHGLPFPPDAPVTAGRNRRLPSDWHPKDEESVYVRCQDLSWASALKLSCVALMTFLACPVNAMDVLVPLQINALNGTDVRIPCAFTSCYKLDPSKFAMNWTYQETSNSTEEMFMTYKNKITPLKSSRFGDRVVFSGNLEKNDLTITISDVQLTDEGIYNCYVRNPPDRILGHGTIQFVVLTELPPPRDSTIAVAIGASVGGILALLILSMVVVKCIRRHKNQELISDEQKMEEEGKADGEGGTEEATKQP</sequence>
<dbReference type="SMART" id="SM00406">
    <property type="entry name" value="IGv"/>
    <property type="match status" value="1"/>
</dbReference>
<evidence type="ECO:0000259" key="12">
    <source>
        <dbReference type="PROSITE" id="PS50835"/>
    </source>
</evidence>
<feature type="transmembrane region" description="Helical" evidence="10">
    <location>
        <begin position="49"/>
        <end position="68"/>
    </location>
</feature>
<dbReference type="SUPFAM" id="SSF48726">
    <property type="entry name" value="Immunoglobulin"/>
    <property type="match status" value="1"/>
</dbReference>
<keyword evidence="14" id="KW-1185">Reference proteome</keyword>
<evidence type="ECO:0000256" key="6">
    <source>
        <dbReference type="ARBA" id="ARBA00023157"/>
    </source>
</evidence>
<reference evidence="13 14" key="1">
    <citation type="submission" date="2023-09" db="EMBL/GenBank/DDBJ databases">
        <authorList>
            <person name="Wang M."/>
        </authorList>
    </citation>
    <scope>NUCLEOTIDE SEQUENCE [LARGE SCALE GENOMIC DNA]</scope>
    <source>
        <strain evidence="13">GT-2023</strain>
        <tissue evidence="13">Liver</tissue>
    </source>
</reference>
<feature type="transmembrane region" description="Helical" evidence="10">
    <location>
        <begin position="172"/>
        <end position="190"/>
    </location>
</feature>
<dbReference type="InterPro" id="IPR013106">
    <property type="entry name" value="Ig_V-set"/>
</dbReference>
<organism evidence="13 14">
    <name type="scientific">Cirrhinus molitorella</name>
    <name type="common">mud carp</name>
    <dbReference type="NCBI Taxonomy" id="172907"/>
    <lineage>
        <taxon>Eukaryota</taxon>
        <taxon>Metazoa</taxon>
        <taxon>Chordata</taxon>
        <taxon>Craniata</taxon>
        <taxon>Vertebrata</taxon>
        <taxon>Euteleostomi</taxon>
        <taxon>Actinopterygii</taxon>
        <taxon>Neopterygii</taxon>
        <taxon>Teleostei</taxon>
        <taxon>Ostariophysi</taxon>
        <taxon>Cypriniformes</taxon>
        <taxon>Cyprinidae</taxon>
        <taxon>Labeoninae</taxon>
        <taxon>Labeonini</taxon>
        <taxon>Cirrhinus</taxon>
    </lineage>
</organism>
<protein>
    <recommendedName>
        <fullName evidence="12">Ig-like domain-containing protein</fullName>
    </recommendedName>
</protein>
<evidence type="ECO:0000256" key="8">
    <source>
        <dbReference type="ARBA" id="ARBA00023319"/>
    </source>
</evidence>
<dbReference type="InterPro" id="IPR003599">
    <property type="entry name" value="Ig_sub"/>
</dbReference>
<comment type="subcellular location">
    <subcellularLocation>
        <location evidence="1">Membrane</location>
        <topology evidence="1">Single-pass type I membrane protein</topology>
    </subcellularLocation>
</comment>
<proteinExistence type="predicted"/>
<feature type="transmembrane region" description="Helical" evidence="10">
    <location>
        <begin position="319"/>
        <end position="341"/>
    </location>
</feature>
<name>A0ABR3M5U1_9TELE</name>
<dbReference type="InterPro" id="IPR007110">
    <property type="entry name" value="Ig-like_dom"/>
</dbReference>
<keyword evidence="4 10" id="KW-1133">Transmembrane helix</keyword>
<keyword evidence="8" id="KW-0393">Immunoglobulin domain</keyword>
<feature type="region of interest" description="Disordered" evidence="9">
    <location>
        <begin position="353"/>
        <end position="378"/>
    </location>
</feature>
<evidence type="ECO:0000313" key="13">
    <source>
        <dbReference type="EMBL" id="KAL1260497.1"/>
    </source>
</evidence>
<keyword evidence="3 11" id="KW-0732">Signal</keyword>
<dbReference type="Gene3D" id="2.60.40.10">
    <property type="entry name" value="Immunoglobulins"/>
    <property type="match status" value="1"/>
</dbReference>
<dbReference type="InterPro" id="IPR000920">
    <property type="entry name" value="Myelin_P0-rel"/>
</dbReference>
<evidence type="ECO:0000256" key="5">
    <source>
        <dbReference type="ARBA" id="ARBA00023136"/>
    </source>
</evidence>
<evidence type="ECO:0000256" key="10">
    <source>
        <dbReference type="SAM" id="Phobius"/>
    </source>
</evidence>
<comment type="caution">
    <text evidence="13">The sequence shown here is derived from an EMBL/GenBank/DDBJ whole genome shotgun (WGS) entry which is preliminary data.</text>
</comment>
<evidence type="ECO:0000256" key="7">
    <source>
        <dbReference type="ARBA" id="ARBA00023180"/>
    </source>
</evidence>
<feature type="signal peptide" evidence="11">
    <location>
        <begin position="1"/>
        <end position="15"/>
    </location>
</feature>
<dbReference type="Pfam" id="PF07686">
    <property type="entry name" value="V-set"/>
    <property type="match status" value="1"/>
</dbReference>
<dbReference type="Proteomes" id="UP001558613">
    <property type="component" value="Unassembled WGS sequence"/>
</dbReference>
<dbReference type="PANTHER" id="PTHR13869:SF3">
    <property type="entry name" value="SODIUM CHANNEL SUBUNIT BETA-2"/>
    <property type="match status" value="1"/>
</dbReference>
<evidence type="ECO:0000256" key="11">
    <source>
        <dbReference type="SAM" id="SignalP"/>
    </source>
</evidence>
<evidence type="ECO:0000256" key="9">
    <source>
        <dbReference type="SAM" id="MobiDB-lite"/>
    </source>
</evidence>
<feature type="compositionally biased region" description="Basic and acidic residues" evidence="9">
    <location>
        <begin position="355"/>
        <end position="378"/>
    </location>
</feature>
<feature type="compositionally biased region" description="Basic and acidic residues" evidence="9">
    <location>
        <begin position="79"/>
        <end position="93"/>
    </location>
</feature>